<organism evidence="2 3">
    <name type="scientific">Lithocarpus litseifolius</name>
    <dbReference type="NCBI Taxonomy" id="425828"/>
    <lineage>
        <taxon>Eukaryota</taxon>
        <taxon>Viridiplantae</taxon>
        <taxon>Streptophyta</taxon>
        <taxon>Embryophyta</taxon>
        <taxon>Tracheophyta</taxon>
        <taxon>Spermatophyta</taxon>
        <taxon>Magnoliopsida</taxon>
        <taxon>eudicotyledons</taxon>
        <taxon>Gunneridae</taxon>
        <taxon>Pentapetalae</taxon>
        <taxon>rosids</taxon>
        <taxon>fabids</taxon>
        <taxon>Fagales</taxon>
        <taxon>Fagaceae</taxon>
        <taxon>Lithocarpus</taxon>
    </lineage>
</organism>
<sequence>MVVWYIYDKLLYVRFYGIGNYIVGAHRLWFIISWYYFEKLCVSSFNHSCYIIIENDLVVFNLQFPKLKHVLQIVYHHETCISPTPINYATYWALAHPNFQQFYK</sequence>
<dbReference type="AlphaFoldDB" id="A0AAW2CMG8"/>
<proteinExistence type="predicted"/>
<evidence type="ECO:0000256" key="1">
    <source>
        <dbReference type="SAM" id="Phobius"/>
    </source>
</evidence>
<evidence type="ECO:0000313" key="2">
    <source>
        <dbReference type="EMBL" id="KAK9999246.1"/>
    </source>
</evidence>
<accession>A0AAW2CMG8</accession>
<dbReference type="EMBL" id="JAZDWU010000006">
    <property type="protein sequence ID" value="KAK9999246.1"/>
    <property type="molecule type" value="Genomic_DNA"/>
</dbReference>
<protein>
    <submittedName>
        <fullName evidence="2">Uncharacterized protein</fullName>
    </submittedName>
</protein>
<gene>
    <name evidence="2" type="ORF">SO802_018849</name>
</gene>
<feature type="transmembrane region" description="Helical" evidence="1">
    <location>
        <begin position="15"/>
        <end position="37"/>
    </location>
</feature>
<dbReference type="Proteomes" id="UP001459277">
    <property type="component" value="Unassembled WGS sequence"/>
</dbReference>
<comment type="caution">
    <text evidence="2">The sequence shown here is derived from an EMBL/GenBank/DDBJ whole genome shotgun (WGS) entry which is preliminary data.</text>
</comment>
<evidence type="ECO:0000313" key="3">
    <source>
        <dbReference type="Proteomes" id="UP001459277"/>
    </source>
</evidence>
<keyword evidence="1" id="KW-0812">Transmembrane</keyword>
<name>A0AAW2CMG8_9ROSI</name>
<keyword evidence="1" id="KW-0472">Membrane</keyword>
<keyword evidence="1" id="KW-1133">Transmembrane helix</keyword>
<reference evidence="2 3" key="1">
    <citation type="submission" date="2024-01" db="EMBL/GenBank/DDBJ databases">
        <title>A telomere-to-telomere, gap-free genome of sweet tea (Lithocarpus litseifolius).</title>
        <authorList>
            <person name="Zhou J."/>
        </authorList>
    </citation>
    <scope>NUCLEOTIDE SEQUENCE [LARGE SCALE GENOMIC DNA]</scope>
    <source>
        <strain evidence="2">Zhou-2022a</strain>
        <tissue evidence="2">Leaf</tissue>
    </source>
</reference>
<keyword evidence="3" id="KW-1185">Reference proteome</keyword>